<protein>
    <recommendedName>
        <fullName evidence="5">CK II beta</fullName>
    </recommendedName>
</protein>
<dbReference type="Proteomes" id="UP001632037">
    <property type="component" value="Unassembled WGS sequence"/>
</dbReference>
<dbReference type="EMBL" id="JBIMZQ010000045">
    <property type="protein sequence ID" value="KAL3659676.1"/>
    <property type="molecule type" value="Genomic_DNA"/>
</dbReference>
<evidence type="ECO:0000313" key="4">
    <source>
        <dbReference type="Proteomes" id="UP001632037"/>
    </source>
</evidence>
<keyword evidence="4" id="KW-1185">Reference proteome</keyword>
<sequence length="417" mass="46299">MAASIKVDELQVHVSEGQFPQSVESNEDVEALGRSYVCSMSSSVTLEPPADGNYGDFVLNVQHFLSRIVEELHLISAWSSSLCHLQQPNRLDDSSFTAMARLAVVTDMELLRRDVAKAQQELFQRCATQMKFVQSEASITASKQETLYNDFKQCLDDKKRVLAQQTQAIQTLAKTHTESETQIRSIASTMRQVHQQTATRFSELEKALATATTAQFTHEQELQTLVRRLEGIETAHQLHVEASRRATEDSLNGLRSANSQLSSKMQVIRLEIQELNEKTQKRMQQLLQTVSAVAANVSGKPLASAVAPRRPSGAPRPPQADCFIYAKAALPHRSPISSSTTTIKTTLVPPTSSRSQSEMKAQLSMVNLLTVQQSVMSVPLGYEDHTRPATPTEPPKDSDPLIPMKRGTHRHKSFRTP</sequence>
<proteinExistence type="predicted"/>
<evidence type="ECO:0000313" key="3">
    <source>
        <dbReference type="EMBL" id="KAL3659676.1"/>
    </source>
</evidence>
<evidence type="ECO:0000256" key="2">
    <source>
        <dbReference type="SAM" id="MobiDB-lite"/>
    </source>
</evidence>
<evidence type="ECO:0008006" key="5">
    <source>
        <dbReference type="Google" id="ProtNLM"/>
    </source>
</evidence>
<feature type="region of interest" description="Disordered" evidence="2">
    <location>
        <begin position="336"/>
        <end position="359"/>
    </location>
</feature>
<organism evidence="3 4">
    <name type="scientific">Phytophthora oleae</name>
    <dbReference type="NCBI Taxonomy" id="2107226"/>
    <lineage>
        <taxon>Eukaryota</taxon>
        <taxon>Sar</taxon>
        <taxon>Stramenopiles</taxon>
        <taxon>Oomycota</taxon>
        <taxon>Peronosporomycetes</taxon>
        <taxon>Peronosporales</taxon>
        <taxon>Peronosporaceae</taxon>
        <taxon>Phytophthora</taxon>
    </lineage>
</organism>
<dbReference type="AlphaFoldDB" id="A0ABD3EZH2"/>
<evidence type="ECO:0000256" key="1">
    <source>
        <dbReference type="SAM" id="Coils"/>
    </source>
</evidence>
<feature type="coiled-coil region" evidence="1">
    <location>
        <begin position="258"/>
        <end position="289"/>
    </location>
</feature>
<feature type="compositionally biased region" description="Low complexity" evidence="2">
    <location>
        <begin position="336"/>
        <end position="352"/>
    </location>
</feature>
<accession>A0ABD3EZH2</accession>
<comment type="caution">
    <text evidence="3">The sequence shown here is derived from an EMBL/GenBank/DDBJ whole genome shotgun (WGS) entry which is preliminary data.</text>
</comment>
<feature type="compositionally biased region" description="Basic residues" evidence="2">
    <location>
        <begin position="406"/>
        <end position="417"/>
    </location>
</feature>
<keyword evidence="1" id="KW-0175">Coiled coil</keyword>
<name>A0ABD3EZH2_9STRA</name>
<gene>
    <name evidence="3" type="ORF">V7S43_015351</name>
</gene>
<feature type="region of interest" description="Disordered" evidence="2">
    <location>
        <begin position="382"/>
        <end position="417"/>
    </location>
</feature>
<reference evidence="3 4" key="1">
    <citation type="submission" date="2024-09" db="EMBL/GenBank/DDBJ databases">
        <title>Genome sequencing and assembly of Phytophthora oleae, isolate VK10A, causative agent of rot of olive drupes.</title>
        <authorList>
            <person name="Conti Taguali S."/>
            <person name="Riolo M."/>
            <person name="La Spada F."/>
            <person name="Cacciola S.O."/>
            <person name="Dionisio G."/>
        </authorList>
    </citation>
    <scope>NUCLEOTIDE SEQUENCE [LARGE SCALE GENOMIC DNA]</scope>
    <source>
        <strain evidence="3 4">VK10A</strain>
    </source>
</reference>